<reference evidence="1 2" key="1">
    <citation type="submission" date="2020-03" db="EMBL/GenBank/DDBJ databases">
        <title>Draft genome of Streptomyces sp. ventii, isolated from the Axial Seamount in the Pacific Ocean, and resequencing of the two type strains Streptomyces lonarensis strain NCL 716 and Streptomyces bohaiensis strain 11A07.</title>
        <authorList>
            <person name="Loughran R.M."/>
            <person name="Pfannmuller K.M."/>
            <person name="Wasson B.J."/>
            <person name="Deadmond M.C."/>
            <person name="Paddock B.E."/>
            <person name="Koyack M.J."/>
            <person name="Gallegos D.A."/>
            <person name="Mitchell E.A."/>
            <person name="Ushijima B."/>
            <person name="Saw J.H."/>
            <person name="Mcphail K.L."/>
            <person name="Videau P."/>
        </authorList>
    </citation>
    <scope>NUCLEOTIDE SEQUENCE [LARGE SCALE GENOMIC DNA]</scope>
    <source>
        <strain evidence="1 2">11A07</strain>
    </source>
</reference>
<organism evidence="1 2">
    <name type="scientific">Streptomyces bohaiensis</name>
    <dbReference type="NCBI Taxonomy" id="1431344"/>
    <lineage>
        <taxon>Bacteria</taxon>
        <taxon>Bacillati</taxon>
        <taxon>Actinomycetota</taxon>
        <taxon>Actinomycetes</taxon>
        <taxon>Kitasatosporales</taxon>
        <taxon>Streptomycetaceae</taxon>
        <taxon>Streptomyces</taxon>
    </lineage>
</organism>
<comment type="caution">
    <text evidence="1">The sequence shown here is derived from an EMBL/GenBank/DDBJ whole genome shotgun (WGS) entry which is preliminary data.</text>
</comment>
<evidence type="ECO:0000313" key="2">
    <source>
        <dbReference type="Proteomes" id="UP000727056"/>
    </source>
</evidence>
<name>A0ABX1C840_9ACTN</name>
<protein>
    <recommendedName>
        <fullName evidence="3">YbjN domain-containing protein</fullName>
    </recommendedName>
</protein>
<accession>A0ABX1C840</accession>
<dbReference type="Proteomes" id="UP000727056">
    <property type="component" value="Unassembled WGS sequence"/>
</dbReference>
<evidence type="ECO:0000313" key="1">
    <source>
        <dbReference type="EMBL" id="NJQ13497.1"/>
    </source>
</evidence>
<dbReference type="EMBL" id="JAAVJC010000002">
    <property type="protein sequence ID" value="NJQ13497.1"/>
    <property type="molecule type" value="Genomic_DNA"/>
</dbReference>
<proteinExistence type="predicted"/>
<evidence type="ECO:0008006" key="3">
    <source>
        <dbReference type="Google" id="ProtNLM"/>
    </source>
</evidence>
<keyword evidence="2" id="KW-1185">Reference proteome</keyword>
<sequence>MRDVVQGWWRERAFRTSVTVRDDMRQEPFLPLPAQLAALDETLAWCGEAAEAAGSPIDVELTIQDGTLHTWIGLQGLNTRVACDDFARLLSRTLPHTDCLVDDGHVLLRLHGRLDTESLTPLAVAGIDAYLSGAGAPSPLANAREQEPVAEYRETL</sequence>
<gene>
    <name evidence="1" type="ORF">HCN52_00655</name>
</gene>